<dbReference type="Proteomes" id="UP001431776">
    <property type="component" value="Unassembled WGS sequence"/>
</dbReference>
<feature type="compositionally biased region" description="Low complexity" evidence="1">
    <location>
        <begin position="360"/>
        <end position="374"/>
    </location>
</feature>
<dbReference type="InterPro" id="IPR052258">
    <property type="entry name" value="Diverse_Func_Domain-Protein"/>
</dbReference>
<dbReference type="EMBL" id="JASCXX010000043">
    <property type="protein sequence ID" value="MDI6451634.1"/>
    <property type="molecule type" value="Genomic_DNA"/>
</dbReference>
<dbReference type="RefSeq" id="WP_349247044.1">
    <property type="nucleotide sequence ID" value="NZ_JASCXX010000043.1"/>
</dbReference>
<evidence type="ECO:0000256" key="2">
    <source>
        <dbReference type="SAM" id="Phobius"/>
    </source>
</evidence>
<protein>
    <submittedName>
        <fullName evidence="3">Uncharacterized protein</fullName>
    </submittedName>
</protein>
<comment type="caution">
    <text evidence="3">The sequence shown here is derived from an EMBL/GenBank/DDBJ whole genome shotgun (WGS) entry which is preliminary data.</text>
</comment>
<feature type="compositionally biased region" description="Polar residues" evidence="1">
    <location>
        <begin position="462"/>
        <end position="476"/>
    </location>
</feature>
<proteinExistence type="predicted"/>
<feature type="transmembrane region" description="Helical" evidence="2">
    <location>
        <begin position="135"/>
        <end position="155"/>
    </location>
</feature>
<organism evidence="3 4">
    <name type="scientific">Anaerobaca lacustris</name>
    <dbReference type="NCBI Taxonomy" id="3044600"/>
    <lineage>
        <taxon>Bacteria</taxon>
        <taxon>Pseudomonadati</taxon>
        <taxon>Planctomycetota</taxon>
        <taxon>Phycisphaerae</taxon>
        <taxon>Sedimentisphaerales</taxon>
        <taxon>Anaerobacaceae</taxon>
        <taxon>Anaerobaca</taxon>
    </lineage>
</organism>
<feature type="region of interest" description="Disordered" evidence="1">
    <location>
        <begin position="338"/>
        <end position="407"/>
    </location>
</feature>
<gene>
    <name evidence="3" type="ORF">QJ522_21405</name>
</gene>
<feature type="compositionally biased region" description="Low complexity" evidence="1">
    <location>
        <begin position="501"/>
        <end position="510"/>
    </location>
</feature>
<dbReference type="PANTHER" id="PTHR37612:SF20">
    <property type="entry name" value="PER-HEXAMER REPEAT PROTEIN 5-RELATED"/>
    <property type="match status" value="1"/>
</dbReference>
<dbReference type="AlphaFoldDB" id="A0AAW6U516"/>
<feature type="compositionally biased region" description="Low complexity" evidence="1">
    <location>
        <begin position="338"/>
        <end position="347"/>
    </location>
</feature>
<feature type="region of interest" description="Disordered" evidence="1">
    <location>
        <begin position="428"/>
        <end position="516"/>
    </location>
</feature>
<feature type="transmembrane region" description="Helical" evidence="2">
    <location>
        <begin position="26"/>
        <end position="48"/>
    </location>
</feature>
<keyword evidence="4" id="KW-1185">Reference proteome</keyword>
<name>A0AAW6U516_9BACT</name>
<feature type="compositionally biased region" description="Polar residues" evidence="1">
    <location>
        <begin position="428"/>
        <end position="437"/>
    </location>
</feature>
<accession>A0AAW6U516</accession>
<feature type="compositionally biased region" description="Gly residues" evidence="1">
    <location>
        <begin position="375"/>
        <end position="395"/>
    </location>
</feature>
<evidence type="ECO:0000256" key="1">
    <source>
        <dbReference type="SAM" id="MobiDB-lite"/>
    </source>
</evidence>
<feature type="region of interest" description="Disordered" evidence="1">
    <location>
        <begin position="282"/>
        <end position="321"/>
    </location>
</feature>
<feature type="transmembrane region" description="Helical" evidence="2">
    <location>
        <begin position="54"/>
        <end position="74"/>
    </location>
</feature>
<keyword evidence="2" id="KW-1133">Transmembrane helix</keyword>
<evidence type="ECO:0000313" key="4">
    <source>
        <dbReference type="Proteomes" id="UP001431776"/>
    </source>
</evidence>
<sequence length="553" mass="60336">MKRFENINNLVRQVRKRLNRHLGLDLLIRSLCAAGAILLLIGLCYLLRGRRVPLFWYAVVPGGASIAGAVWWVIRRRSFDDAAAYTDRHFQLKDAVRSYEGFSRADQREGIYELQAEHTEAAIEKVRATDVKYRWPVWTVALCVGLLFSSALLTLKADSPKNTEARRQAERVLALTEQINEEIKEALEQIKEDAKADDVEKLIASERLEEMLEELKDTPDLKDAMRQYAALEKELNTMLSKLQQRQDEQLYRKMGQALQESDQDKALGKRLVERQYKEAAEELKKHKIDRTASPEDQRQQLEKLKSTSQRMASEAERNRASCTAADIAKRLAEAVSAASKAMESSSSRPGQQSPTGSQQDSQSAGTPGSSSSGSGSQGSGSSGSGSEGSGSGGDSAGEVNERLDEMAENLNDLDARCKAESLVQSFCKSLSQSQGKLGNQSGDGSGNGQGDGGGDGGLEPGTGSSSNTNANVNDTRSTGDKSVLKGIKGQGPSIHMTEAASDGSGSSSGSNAHLIRQYRHQAESFIRREDVSETVKSGVKEYFERIHHTEEGN</sequence>
<feature type="compositionally biased region" description="Gly residues" evidence="1">
    <location>
        <begin position="441"/>
        <end position="460"/>
    </location>
</feature>
<reference evidence="3" key="1">
    <citation type="submission" date="2023-05" db="EMBL/GenBank/DDBJ databases">
        <title>Anaerotaeda fermentans gen. nov., sp. nov., a novel anaerobic planctomycete of the new family within the order Sedimentisphaerales isolated from Taman Peninsula, Russia.</title>
        <authorList>
            <person name="Khomyakova M.A."/>
            <person name="Merkel A.Y."/>
            <person name="Slobodkin A.I."/>
        </authorList>
    </citation>
    <scope>NUCLEOTIDE SEQUENCE</scope>
    <source>
        <strain evidence="3">M17dextr</strain>
    </source>
</reference>
<keyword evidence="2" id="KW-0472">Membrane</keyword>
<evidence type="ECO:0000313" key="3">
    <source>
        <dbReference type="EMBL" id="MDI6451634.1"/>
    </source>
</evidence>
<feature type="compositionally biased region" description="Basic and acidic residues" evidence="1">
    <location>
        <begin position="282"/>
        <end position="305"/>
    </location>
</feature>
<dbReference type="PANTHER" id="PTHR37612">
    <property type="entry name" value="FIBROIN HEAVY CHAIN FIB-H LIKE PROTEIN"/>
    <property type="match status" value="1"/>
</dbReference>
<keyword evidence="2" id="KW-0812">Transmembrane</keyword>
<feature type="compositionally biased region" description="Polar residues" evidence="1">
    <location>
        <begin position="348"/>
        <end position="359"/>
    </location>
</feature>